<proteinExistence type="inferred from homology"/>
<gene>
    <name evidence="8" type="ORF">SCODWIG_01501</name>
</gene>
<dbReference type="VEuPathDB" id="FungiDB:SCODWIG_01501"/>
<dbReference type="InterPro" id="IPR019716">
    <property type="entry name" value="Ribosomal_mL53"/>
</dbReference>
<keyword evidence="3 8" id="KW-0689">Ribosomal protein</keyword>
<organism evidence="8 9">
    <name type="scientific">Saccharomycodes ludwigii</name>
    <dbReference type="NCBI Taxonomy" id="36035"/>
    <lineage>
        <taxon>Eukaryota</taxon>
        <taxon>Fungi</taxon>
        <taxon>Dikarya</taxon>
        <taxon>Ascomycota</taxon>
        <taxon>Saccharomycotina</taxon>
        <taxon>Saccharomycetes</taxon>
        <taxon>Saccharomycodales</taxon>
        <taxon>Saccharomycodaceae</taxon>
        <taxon>Saccharomycodes</taxon>
    </lineage>
</organism>
<evidence type="ECO:0000256" key="1">
    <source>
        <dbReference type="ARBA" id="ARBA00004173"/>
    </source>
</evidence>
<dbReference type="GO" id="GO:0003735">
    <property type="term" value="F:structural constituent of ribosome"/>
    <property type="evidence" value="ECO:0007669"/>
    <property type="project" value="TreeGrafter"/>
</dbReference>
<comment type="subcellular location">
    <subcellularLocation>
        <location evidence="1">Mitochondrion</location>
    </subcellularLocation>
</comment>
<keyword evidence="4" id="KW-0496">Mitochondrion</keyword>
<accession>A0A376B6L2</accession>
<evidence type="ECO:0000256" key="6">
    <source>
        <dbReference type="ARBA" id="ARBA00035180"/>
    </source>
</evidence>
<evidence type="ECO:0000313" key="8">
    <source>
        <dbReference type="EMBL" id="SSD59740.1"/>
    </source>
</evidence>
<dbReference type="FunFam" id="3.40.30.10:FF:000260">
    <property type="entry name" value="Mitochondrial ribosomal protein L44"/>
    <property type="match status" value="1"/>
</dbReference>
<sequence>MITKYFTKILTRFDPFGAEAKTARLFLSSIPPLQRNTTTSIKNELLTNNTKGNQKPLIKVTFKDKKEFEYDPSALTFKELGALLDRHSRQLSLKESIENQ</sequence>
<name>A0A376B6L2_9ASCO</name>
<dbReference type="Proteomes" id="UP000262825">
    <property type="component" value="Unassembled WGS sequence"/>
</dbReference>
<evidence type="ECO:0000313" key="9">
    <source>
        <dbReference type="Proteomes" id="UP000262825"/>
    </source>
</evidence>
<keyword evidence="9" id="KW-1185">Reference proteome</keyword>
<dbReference type="Pfam" id="PF10780">
    <property type="entry name" value="MRP_L53"/>
    <property type="match status" value="1"/>
</dbReference>
<dbReference type="PANTHER" id="PTHR28236:SF1">
    <property type="entry name" value="LARGE RIBOSOMAL SUBUNIT PROTEIN ML53"/>
    <property type="match status" value="1"/>
</dbReference>
<evidence type="ECO:0000256" key="5">
    <source>
        <dbReference type="ARBA" id="ARBA00023274"/>
    </source>
</evidence>
<reference evidence="9" key="1">
    <citation type="submission" date="2018-06" db="EMBL/GenBank/DDBJ databases">
        <authorList>
            <person name="Guldener U."/>
        </authorList>
    </citation>
    <scope>NUCLEOTIDE SEQUENCE [LARGE SCALE GENOMIC DNA]</scope>
    <source>
        <strain evidence="9">UTAD17</strain>
    </source>
</reference>
<dbReference type="Gene3D" id="3.40.30.10">
    <property type="entry name" value="Glutaredoxin"/>
    <property type="match status" value="1"/>
</dbReference>
<evidence type="ECO:0000256" key="3">
    <source>
        <dbReference type="ARBA" id="ARBA00022980"/>
    </source>
</evidence>
<comment type="similarity">
    <text evidence="2">Belongs to the mitochondrion-specific ribosomal protein mL53 family.</text>
</comment>
<evidence type="ECO:0000256" key="4">
    <source>
        <dbReference type="ARBA" id="ARBA00023128"/>
    </source>
</evidence>
<protein>
    <recommendedName>
        <fullName evidence="6">Large ribosomal subunit protein mL53</fullName>
    </recommendedName>
    <alternativeName>
        <fullName evidence="7">54S ribosomal protein L44, mitochondrial</fullName>
    </alternativeName>
</protein>
<dbReference type="OrthoDB" id="4136894at2759"/>
<dbReference type="AlphaFoldDB" id="A0A376B6L2"/>
<evidence type="ECO:0000256" key="2">
    <source>
        <dbReference type="ARBA" id="ARBA00005557"/>
    </source>
</evidence>
<keyword evidence="5" id="KW-0687">Ribonucleoprotein</keyword>
<evidence type="ECO:0000256" key="7">
    <source>
        <dbReference type="ARBA" id="ARBA00077936"/>
    </source>
</evidence>
<dbReference type="PANTHER" id="PTHR28236">
    <property type="entry name" value="54S RIBOSOMAL PROTEIN L44, MITOCHONDRIAL"/>
    <property type="match status" value="1"/>
</dbReference>
<dbReference type="InterPro" id="IPR042776">
    <property type="entry name" value="Ribosomal_mL53_fung"/>
</dbReference>
<dbReference type="EMBL" id="UFAJ01000195">
    <property type="protein sequence ID" value="SSD59740.1"/>
    <property type="molecule type" value="Genomic_DNA"/>
</dbReference>
<dbReference type="GO" id="GO:0005762">
    <property type="term" value="C:mitochondrial large ribosomal subunit"/>
    <property type="evidence" value="ECO:0007669"/>
    <property type="project" value="TreeGrafter"/>
</dbReference>